<dbReference type="SUPFAM" id="SSF50037">
    <property type="entry name" value="C-terminal domain of transcriptional repressors"/>
    <property type="match status" value="1"/>
</dbReference>
<dbReference type="GO" id="GO:0046914">
    <property type="term" value="F:transition metal ion binding"/>
    <property type="evidence" value="ECO:0007669"/>
    <property type="project" value="InterPro"/>
</dbReference>
<evidence type="ECO:0000313" key="3">
    <source>
        <dbReference type="EMBL" id="ACX94970.1"/>
    </source>
</evidence>
<dbReference type="eggNOG" id="COG1918">
    <property type="taxonomic scope" value="Bacteria"/>
</dbReference>
<protein>
    <submittedName>
        <fullName evidence="3">FeoA family protein</fullName>
    </submittedName>
</protein>
<keyword evidence="1" id="KW-0408">Iron</keyword>
<dbReference type="InterPro" id="IPR007167">
    <property type="entry name" value="Fe-transptr_FeoA-like"/>
</dbReference>
<gene>
    <name evidence="3" type="ordered locus">Hneap_0106</name>
</gene>
<name>D0KWH3_HALNC</name>
<dbReference type="SMART" id="SM00899">
    <property type="entry name" value="FeoA"/>
    <property type="match status" value="1"/>
</dbReference>
<evidence type="ECO:0000256" key="1">
    <source>
        <dbReference type="ARBA" id="ARBA00023004"/>
    </source>
</evidence>
<dbReference type="PANTHER" id="PTHR42954">
    <property type="entry name" value="FE(2+) TRANSPORT PROTEIN A"/>
    <property type="match status" value="1"/>
</dbReference>
<proteinExistence type="predicted"/>
<dbReference type="KEGG" id="hna:Hneap_0106"/>
<dbReference type="STRING" id="555778.Hneap_0106"/>
<keyword evidence="4" id="KW-1185">Reference proteome</keyword>
<dbReference type="OrthoDB" id="9811076at2"/>
<dbReference type="InterPro" id="IPR052713">
    <property type="entry name" value="FeoA"/>
</dbReference>
<sequence length="84" mass="9227">MTTNVQITLLDLKPGDVGVVKGFAPGNADYRRRLMAMGLTPGTRFTVTRLAPLGDPIQLQVRNFALTLRKDEACLLRIERADAS</sequence>
<evidence type="ECO:0000313" key="4">
    <source>
        <dbReference type="Proteomes" id="UP000009102"/>
    </source>
</evidence>
<accession>D0KWH3</accession>
<dbReference type="HOGENOM" id="CLU_150646_12_4_6"/>
<dbReference type="InterPro" id="IPR008988">
    <property type="entry name" value="Transcriptional_repressor_C"/>
</dbReference>
<organism evidence="3 4">
    <name type="scientific">Halothiobacillus neapolitanus (strain ATCC 23641 / DSM 15147 / CIP 104769 / NCIMB 8539 / c2)</name>
    <name type="common">Thiobacillus neapolitanus</name>
    <dbReference type="NCBI Taxonomy" id="555778"/>
    <lineage>
        <taxon>Bacteria</taxon>
        <taxon>Pseudomonadati</taxon>
        <taxon>Pseudomonadota</taxon>
        <taxon>Gammaproteobacteria</taxon>
        <taxon>Chromatiales</taxon>
        <taxon>Halothiobacillaceae</taxon>
        <taxon>Halothiobacillus</taxon>
    </lineage>
</organism>
<dbReference type="PANTHER" id="PTHR42954:SF2">
    <property type="entry name" value="FE(2+) TRANSPORT PROTEIN A"/>
    <property type="match status" value="1"/>
</dbReference>
<dbReference type="Pfam" id="PF04023">
    <property type="entry name" value="FeoA"/>
    <property type="match status" value="1"/>
</dbReference>
<feature type="domain" description="Ferrous iron transporter FeoA-like" evidence="2">
    <location>
        <begin position="7"/>
        <end position="80"/>
    </location>
</feature>
<dbReference type="InterPro" id="IPR038157">
    <property type="entry name" value="FeoA_core_dom"/>
</dbReference>
<dbReference type="RefSeq" id="WP_012823006.1">
    <property type="nucleotide sequence ID" value="NC_013422.1"/>
</dbReference>
<dbReference type="Proteomes" id="UP000009102">
    <property type="component" value="Chromosome"/>
</dbReference>
<dbReference type="EMBL" id="CP001801">
    <property type="protein sequence ID" value="ACX94970.1"/>
    <property type="molecule type" value="Genomic_DNA"/>
</dbReference>
<evidence type="ECO:0000259" key="2">
    <source>
        <dbReference type="SMART" id="SM00899"/>
    </source>
</evidence>
<reference evidence="3 4" key="1">
    <citation type="submission" date="2009-10" db="EMBL/GenBank/DDBJ databases">
        <title>Complete sequence of Halothiobacillus neapolitanus c2.</title>
        <authorList>
            <consortium name="US DOE Joint Genome Institute"/>
            <person name="Lucas S."/>
            <person name="Copeland A."/>
            <person name="Lapidus A."/>
            <person name="Glavina del Rio T."/>
            <person name="Tice H."/>
            <person name="Bruce D."/>
            <person name="Goodwin L."/>
            <person name="Pitluck S."/>
            <person name="Davenport K."/>
            <person name="Brettin T."/>
            <person name="Detter J.C."/>
            <person name="Han C."/>
            <person name="Tapia R."/>
            <person name="Larimer F."/>
            <person name="Land M."/>
            <person name="Hauser L."/>
            <person name="Kyrpides N."/>
            <person name="Mikhailova N."/>
            <person name="Kerfeld C."/>
            <person name="Cannon G."/>
            <person name="Heinhort S."/>
        </authorList>
    </citation>
    <scope>NUCLEOTIDE SEQUENCE [LARGE SCALE GENOMIC DNA]</scope>
    <source>
        <strain evidence="4">ATCC 23641 / c2</strain>
    </source>
</reference>
<dbReference type="AlphaFoldDB" id="D0KWH3"/>
<dbReference type="Gene3D" id="2.30.30.90">
    <property type="match status" value="1"/>
</dbReference>